<reference evidence="2" key="1">
    <citation type="journal article" date="2005" name="Nature">
        <title>The map-based sequence of the rice genome.</title>
        <authorList>
            <consortium name="International rice genome sequencing project (IRGSP)"/>
            <person name="Matsumoto T."/>
            <person name="Wu J."/>
            <person name="Kanamori H."/>
            <person name="Katayose Y."/>
            <person name="Fujisawa M."/>
            <person name="Namiki N."/>
            <person name="Mizuno H."/>
            <person name="Yamamoto K."/>
            <person name="Antonio B.A."/>
            <person name="Baba T."/>
            <person name="Sakata K."/>
            <person name="Nagamura Y."/>
            <person name="Aoki H."/>
            <person name="Arikawa K."/>
            <person name="Arita K."/>
            <person name="Bito T."/>
            <person name="Chiden Y."/>
            <person name="Fujitsuka N."/>
            <person name="Fukunaka R."/>
            <person name="Hamada M."/>
            <person name="Harada C."/>
            <person name="Hayashi A."/>
            <person name="Hijishita S."/>
            <person name="Honda M."/>
            <person name="Hosokawa S."/>
            <person name="Ichikawa Y."/>
            <person name="Idonuma A."/>
            <person name="Iijima M."/>
            <person name="Ikeda M."/>
            <person name="Ikeno M."/>
            <person name="Ito K."/>
            <person name="Ito S."/>
            <person name="Ito T."/>
            <person name="Ito Y."/>
            <person name="Ito Y."/>
            <person name="Iwabuchi A."/>
            <person name="Kamiya K."/>
            <person name="Karasawa W."/>
            <person name="Kurita K."/>
            <person name="Katagiri S."/>
            <person name="Kikuta A."/>
            <person name="Kobayashi H."/>
            <person name="Kobayashi N."/>
            <person name="Machita K."/>
            <person name="Maehara T."/>
            <person name="Masukawa M."/>
            <person name="Mizubayashi T."/>
            <person name="Mukai Y."/>
            <person name="Nagasaki H."/>
            <person name="Nagata Y."/>
            <person name="Naito S."/>
            <person name="Nakashima M."/>
            <person name="Nakama Y."/>
            <person name="Nakamichi Y."/>
            <person name="Nakamura M."/>
            <person name="Meguro A."/>
            <person name="Negishi M."/>
            <person name="Ohta I."/>
            <person name="Ohta T."/>
            <person name="Okamoto M."/>
            <person name="Ono N."/>
            <person name="Saji S."/>
            <person name="Sakaguchi M."/>
            <person name="Sakai K."/>
            <person name="Shibata M."/>
            <person name="Shimokawa T."/>
            <person name="Song J."/>
            <person name="Takazaki Y."/>
            <person name="Terasawa K."/>
            <person name="Tsugane M."/>
            <person name="Tsuji K."/>
            <person name="Ueda S."/>
            <person name="Waki K."/>
            <person name="Yamagata H."/>
            <person name="Yamamoto M."/>
            <person name="Yamamoto S."/>
            <person name="Yamane H."/>
            <person name="Yoshiki S."/>
            <person name="Yoshihara R."/>
            <person name="Yukawa K."/>
            <person name="Zhong H."/>
            <person name="Yano M."/>
            <person name="Yuan Q."/>
            <person name="Ouyang S."/>
            <person name="Liu J."/>
            <person name="Jones K.M."/>
            <person name="Gansberger K."/>
            <person name="Moffat K."/>
            <person name="Hill J."/>
            <person name="Bera J."/>
            <person name="Fadrosh D."/>
            <person name="Jin S."/>
            <person name="Johri S."/>
            <person name="Kim M."/>
            <person name="Overton L."/>
            <person name="Reardon M."/>
            <person name="Tsitrin T."/>
            <person name="Vuong H."/>
            <person name="Weaver B."/>
            <person name="Ciecko A."/>
            <person name="Tallon L."/>
            <person name="Jackson J."/>
            <person name="Pai G."/>
            <person name="Aken S.V."/>
            <person name="Utterback T."/>
            <person name="Reidmuller S."/>
            <person name="Feldblyum T."/>
            <person name="Hsiao J."/>
            <person name="Zismann V."/>
            <person name="Iobst S."/>
            <person name="de Vazeille A.R."/>
            <person name="Buell C.R."/>
            <person name="Ying K."/>
            <person name="Li Y."/>
            <person name="Lu T."/>
            <person name="Huang Y."/>
            <person name="Zhao Q."/>
            <person name="Feng Q."/>
            <person name="Zhang L."/>
            <person name="Zhu J."/>
            <person name="Weng Q."/>
            <person name="Mu J."/>
            <person name="Lu Y."/>
            <person name="Fan D."/>
            <person name="Liu Y."/>
            <person name="Guan J."/>
            <person name="Zhang Y."/>
            <person name="Yu S."/>
            <person name="Liu X."/>
            <person name="Zhang Y."/>
            <person name="Hong G."/>
            <person name="Han B."/>
            <person name="Choisne N."/>
            <person name="Demange N."/>
            <person name="Orjeda G."/>
            <person name="Samain S."/>
            <person name="Cattolico L."/>
            <person name="Pelletier E."/>
            <person name="Couloux A."/>
            <person name="Segurens B."/>
            <person name="Wincker P."/>
            <person name="D'Hont A."/>
            <person name="Scarpelli C."/>
            <person name="Weissenbach J."/>
            <person name="Salanoubat M."/>
            <person name="Quetier F."/>
            <person name="Yu Y."/>
            <person name="Kim H.R."/>
            <person name="Rambo T."/>
            <person name="Currie J."/>
            <person name="Collura K."/>
            <person name="Luo M."/>
            <person name="Yang T."/>
            <person name="Ammiraju J.S.S."/>
            <person name="Engler F."/>
            <person name="Soderlund C."/>
            <person name="Wing R.A."/>
            <person name="Palmer L.E."/>
            <person name="de la Bastide M."/>
            <person name="Spiegel L."/>
            <person name="Nascimento L."/>
            <person name="Zutavern T."/>
            <person name="O'Shaughnessy A."/>
            <person name="Dike S."/>
            <person name="Dedhia N."/>
            <person name="Preston R."/>
            <person name="Balija V."/>
            <person name="McCombie W.R."/>
            <person name="Chow T."/>
            <person name="Chen H."/>
            <person name="Chung M."/>
            <person name="Chen C."/>
            <person name="Shaw J."/>
            <person name="Wu H."/>
            <person name="Hsiao K."/>
            <person name="Chao Y."/>
            <person name="Chu M."/>
            <person name="Cheng C."/>
            <person name="Hour A."/>
            <person name="Lee P."/>
            <person name="Lin S."/>
            <person name="Lin Y."/>
            <person name="Liou J."/>
            <person name="Liu S."/>
            <person name="Hsing Y."/>
            <person name="Raghuvanshi S."/>
            <person name="Mohanty A."/>
            <person name="Bharti A.K."/>
            <person name="Gaur A."/>
            <person name="Gupta V."/>
            <person name="Kumar D."/>
            <person name="Ravi V."/>
            <person name="Vij S."/>
            <person name="Kapur A."/>
            <person name="Khurana P."/>
            <person name="Khurana P."/>
            <person name="Khurana J.P."/>
            <person name="Tyagi A.K."/>
            <person name="Gaikwad K."/>
            <person name="Singh A."/>
            <person name="Dalal V."/>
            <person name="Srivastava S."/>
            <person name="Dixit A."/>
            <person name="Pal A.K."/>
            <person name="Ghazi I.A."/>
            <person name="Yadav M."/>
            <person name="Pandit A."/>
            <person name="Bhargava A."/>
            <person name="Sureshbabu K."/>
            <person name="Batra K."/>
            <person name="Sharma T.R."/>
            <person name="Mohapatra T."/>
            <person name="Singh N.K."/>
            <person name="Messing J."/>
            <person name="Nelson A.B."/>
            <person name="Fuks G."/>
            <person name="Kavchok S."/>
            <person name="Keizer G."/>
            <person name="Linton E."/>
            <person name="Llaca V."/>
            <person name="Song R."/>
            <person name="Tanyolac B."/>
            <person name="Young S."/>
            <person name="Ho-Il K."/>
            <person name="Hahn J.H."/>
            <person name="Sangsakoo G."/>
            <person name="Vanavichit A."/>
            <person name="de Mattos Luiz.A.T."/>
            <person name="Zimmer P.D."/>
            <person name="Malone G."/>
            <person name="Dellagostin O."/>
            <person name="de Oliveira A.C."/>
            <person name="Bevan M."/>
            <person name="Bancroft I."/>
            <person name="Minx P."/>
            <person name="Cordum H."/>
            <person name="Wilson R."/>
            <person name="Cheng Z."/>
            <person name="Jin W."/>
            <person name="Jiang J."/>
            <person name="Leong S.A."/>
            <person name="Iwama H."/>
            <person name="Gojobori T."/>
            <person name="Itoh T."/>
            <person name="Niimura Y."/>
            <person name="Fujii Y."/>
            <person name="Habara T."/>
            <person name="Sakai H."/>
            <person name="Sato Y."/>
            <person name="Wilson G."/>
            <person name="Kumar K."/>
            <person name="McCouch S."/>
            <person name="Juretic N."/>
            <person name="Hoen D."/>
            <person name="Wright S."/>
            <person name="Bruskiewich R."/>
            <person name="Bureau T."/>
            <person name="Miyao A."/>
            <person name="Hirochika H."/>
            <person name="Nishikawa T."/>
            <person name="Kadowaki K."/>
            <person name="Sugiura M."/>
            <person name="Burr B."/>
            <person name="Sasaki T."/>
        </authorList>
    </citation>
    <scope>NUCLEOTIDE SEQUENCE [LARGE SCALE GENOMIC DNA]</scope>
    <source>
        <strain evidence="2">cv. Nipponbare</strain>
    </source>
</reference>
<name>Q5Z8Z6_ORYSJ</name>
<proteinExistence type="predicted"/>
<sequence length="88" mass="10129">MEHVAVAVIGSSVAAKHDLGVPNGYRKLEKGSESRGNRVRFCVQLVQQFRFSPLFIPSTIWSLLHPIKQKTNAMFLSAWDYYNPDYWE</sequence>
<reference evidence="2" key="2">
    <citation type="journal article" date="2008" name="Nucleic Acids Res.">
        <title>The rice annotation project database (RAP-DB): 2008 update.</title>
        <authorList>
            <consortium name="The rice annotation project (RAP)"/>
        </authorList>
    </citation>
    <scope>GENOME REANNOTATION</scope>
    <source>
        <strain evidence="2">cv. Nipponbare</strain>
    </source>
</reference>
<protein>
    <submittedName>
        <fullName evidence="1">Uncharacterized protein</fullName>
    </submittedName>
</protein>
<organism evidence="1 2">
    <name type="scientific">Oryza sativa subsp. japonica</name>
    <name type="common">Rice</name>
    <dbReference type="NCBI Taxonomy" id="39947"/>
    <lineage>
        <taxon>Eukaryota</taxon>
        <taxon>Viridiplantae</taxon>
        <taxon>Streptophyta</taxon>
        <taxon>Embryophyta</taxon>
        <taxon>Tracheophyta</taxon>
        <taxon>Spermatophyta</taxon>
        <taxon>Magnoliopsida</taxon>
        <taxon>Liliopsida</taxon>
        <taxon>Poales</taxon>
        <taxon>Poaceae</taxon>
        <taxon>BOP clade</taxon>
        <taxon>Oryzoideae</taxon>
        <taxon>Oryzeae</taxon>
        <taxon>Oryzinae</taxon>
        <taxon>Oryza</taxon>
        <taxon>Oryza sativa</taxon>
    </lineage>
</organism>
<gene>
    <name evidence="1" type="primary">P0656E03.31</name>
</gene>
<evidence type="ECO:0000313" key="1">
    <source>
        <dbReference type="EMBL" id="BAD53758.1"/>
    </source>
</evidence>
<accession>Q5Z8Z6</accession>
<dbReference type="Proteomes" id="UP000000763">
    <property type="component" value="Chromosome 6"/>
</dbReference>
<evidence type="ECO:0000313" key="2">
    <source>
        <dbReference type="Proteomes" id="UP000000763"/>
    </source>
</evidence>
<dbReference type="EMBL" id="AP003714">
    <property type="protein sequence ID" value="BAD53758.1"/>
    <property type="molecule type" value="Genomic_DNA"/>
</dbReference>
<dbReference type="AlphaFoldDB" id="Q5Z8Z6"/>